<gene>
    <name evidence="11" type="primary">PDGFRL</name>
</gene>
<keyword evidence="7" id="KW-0393">Immunoglobulin domain</keyword>
<dbReference type="PANTHER" id="PTHR15360">
    <property type="entry name" value="PLATELET-DERIVED GROWTH FACTOR RECEPTOR LIKE"/>
    <property type="match status" value="1"/>
</dbReference>
<comment type="subcellular location">
    <subcellularLocation>
        <location evidence="1">Secreted</location>
    </subcellularLocation>
</comment>
<sequence>MVPAGLLTMKLWVVLLLAVLCSELQIGCCQGVKRKKDVEESRGRRVRVRQPAQNDRKGKSQSLLTRVLDKGRFQHLAQTTLLTPGRKMELRCKGSSIGWSYPTNLDTFSDSRLSIKQSDKYSQLILTSPSAADTGSYSCWVIVCDGAECQRDQDRTYTSYIYFPDKDHLFVPSAIHFEIVYLHPDRPAVVPCRVTEPHAEVSLHREVPPEEITTNTTQVTYDPTRGFVLQHPRPEHQGVFYCKAVSKDTPQVSTKYQLLYVEGKDTAVTVRSQIQKLCKRVPPAFHHQSMRFKSHLERSPAVTNLVCLLQKTSKKLLRAERDLPERSPSEIKPV</sequence>
<dbReference type="EMBL" id="HAEF01018003">
    <property type="protein sequence ID" value="SBR59162.1"/>
    <property type="molecule type" value="Transcribed_RNA"/>
</dbReference>
<keyword evidence="11" id="KW-0675">Receptor</keyword>
<evidence type="ECO:0000256" key="7">
    <source>
        <dbReference type="ARBA" id="ARBA00023319"/>
    </source>
</evidence>
<proteinExistence type="predicted"/>
<accession>A0A1A8MR54</accession>
<evidence type="ECO:0000256" key="5">
    <source>
        <dbReference type="ARBA" id="ARBA00023157"/>
    </source>
</evidence>
<organism evidence="11">
    <name type="scientific">Nothobranchius pienaari</name>
    <dbReference type="NCBI Taxonomy" id="704102"/>
    <lineage>
        <taxon>Eukaryota</taxon>
        <taxon>Metazoa</taxon>
        <taxon>Chordata</taxon>
        <taxon>Craniata</taxon>
        <taxon>Vertebrata</taxon>
        <taxon>Euteleostomi</taxon>
        <taxon>Actinopterygii</taxon>
        <taxon>Neopterygii</taxon>
        <taxon>Teleostei</taxon>
        <taxon>Neoteleostei</taxon>
        <taxon>Acanthomorphata</taxon>
        <taxon>Ovalentaria</taxon>
        <taxon>Atherinomorphae</taxon>
        <taxon>Cyprinodontiformes</taxon>
        <taxon>Nothobranchiidae</taxon>
        <taxon>Nothobranchius</taxon>
    </lineage>
</organism>
<dbReference type="InterPro" id="IPR013783">
    <property type="entry name" value="Ig-like_fold"/>
</dbReference>
<reference evidence="11" key="2">
    <citation type="submission" date="2016-06" db="EMBL/GenBank/DDBJ databases">
        <title>The genome of a short-lived fish provides insights into sex chromosome evolution and the genetic control of aging.</title>
        <authorList>
            <person name="Reichwald K."/>
            <person name="Felder M."/>
            <person name="Petzold A."/>
            <person name="Koch P."/>
            <person name="Groth M."/>
            <person name="Platzer M."/>
        </authorList>
    </citation>
    <scope>NUCLEOTIDE SEQUENCE</scope>
    <source>
        <tissue evidence="11">Brain</tissue>
    </source>
</reference>
<evidence type="ECO:0000256" key="2">
    <source>
        <dbReference type="ARBA" id="ARBA00022525"/>
    </source>
</evidence>
<feature type="domain" description="Immunoglobulin" evidence="10">
    <location>
        <begin position="77"/>
        <end position="162"/>
    </location>
</feature>
<dbReference type="InterPro" id="IPR042495">
    <property type="entry name" value="PDGFRL"/>
</dbReference>
<dbReference type="Pfam" id="PF21339">
    <property type="entry name" value="VEGFR-1-like_Ig-like"/>
    <property type="match status" value="1"/>
</dbReference>
<keyword evidence="4" id="KW-0677">Repeat</keyword>
<evidence type="ECO:0000256" key="1">
    <source>
        <dbReference type="ARBA" id="ARBA00004613"/>
    </source>
</evidence>
<reference evidence="11" key="1">
    <citation type="submission" date="2016-05" db="EMBL/GenBank/DDBJ databases">
        <authorList>
            <person name="Lavstsen T."/>
            <person name="Jespersen J.S."/>
        </authorList>
    </citation>
    <scope>NUCLEOTIDE SEQUENCE</scope>
    <source>
        <tissue evidence="11">Brain</tissue>
    </source>
</reference>
<evidence type="ECO:0000256" key="4">
    <source>
        <dbReference type="ARBA" id="ARBA00022737"/>
    </source>
</evidence>
<feature type="signal peptide" evidence="9">
    <location>
        <begin position="1"/>
        <end position="31"/>
    </location>
</feature>
<evidence type="ECO:0000313" key="11">
    <source>
        <dbReference type="EMBL" id="SBR59162.1"/>
    </source>
</evidence>
<dbReference type="SUPFAM" id="SSF48726">
    <property type="entry name" value="Immunoglobulin"/>
    <property type="match status" value="2"/>
</dbReference>
<dbReference type="InterPro" id="IPR003599">
    <property type="entry name" value="Ig_sub"/>
</dbReference>
<dbReference type="GO" id="GO:0005576">
    <property type="term" value="C:extracellular region"/>
    <property type="evidence" value="ECO:0007669"/>
    <property type="project" value="UniProtKB-SubCell"/>
</dbReference>
<feature type="domain" description="Immunoglobulin" evidence="10">
    <location>
        <begin position="177"/>
        <end position="262"/>
    </location>
</feature>
<evidence type="ECO:0000256" key="9">
    <source>
        <dbReference type="SAM" id="SignalP"/>
    </source>
</evidence>
<keyword evidence="3 9" id="KW-0732">Signal</keyword>
<feature type="chain" id="PRO_5008375142" evidence="9">
    <location>
        <begin position="32"/>
        <end position="334"/>
    </location>
</feature>
<evidence type="ECO:0000256" key="6">
    <source>
        <dbReference type="ARBA" id="ARBA00023180"/>
    </source>
</evidence>
<dbReference type="AlphaFoldDB" id="A0A1A8MR54"/>
<dbReference type="PANTHER" id="PTHR15360:SF1">
    <property type="entry name" value="PLATELET-DERIVED GROWTH FACTOR RECEPTOR-LIKE PROTEIN"/>
    <property type="match status" value="1"/>
</dbReference>
<keyword evidence="2" id="KW-0964">Secreted</keyword>
<evidence type="ECO:0000259" key="10">
    <source>
        <dbReference type="SMART" id="SM00409"/>
    </source>
</evidence>
<feature type="region of interest" description="Disordered" evidence="8">
    <location>
        <begin position="42"/>
        <end position="61"/>
    </location>
</feature>
<evidence type="ECO:0000256" key="8">
    <source>
        <dbReference type="SAM" id="MobiDB-lite"/>
    </source>
</evidence>
<protein>
    <submittedName>
        <fullName evidence="11">Platelet-derived growth factor receptor-like</fullName>
    </submittedName>
</protein>
<evidence type="ECO:0000256" key="3">
    <source>
        <dbReference type="ARBA" id="ARBA00022729"/>
    </source>
</evidence>
<name>A0A1A8MR54_9TELE</name>
<dbReference type="FunFam" id="2.60.40.10:FF:000223">
    <property type="entry name" value="Platelet-derived growth factor receptor beta"/>
    <property type="match status" value="1"/>
</dbReference>
<keyword evidence="5" id="KW-1015">Disulfide bond</keyword>
<dbReference type="SMART" id="SM00409">
    <property type="entry name" value="IG"/>
    <property type="match status" value="2"/>
</dbReference>
<dbReference type="InterPro" id="IPR036179">
    <property type="entry name" value="Ig-like_dom_sf"/>
</dbReference>
<keyword evidence="6" id="KW-0325">Glycoprotein</keyword>
<dbReference type="Gene3D" id="2.60.40.10">
    <property type="entry name" value="Immunoglobulins"/>
    <property type="match status" value="2"/>
</dbReference>